<reference evidence="1" key="1">
    <citation type="submission" date="2015-05" db="EMBL/GenBank/DDBJ databases">
        <authorList>
            <person name="Wang D.B."/>
            <person name="Wang M."/>
        </authorList>
    </citation>
    <scope>NUCLEOTIDE SEQUENCE [LARGE SCALE GENOMIC DNA]</scope>
    <source>
        <strain evidence="1">M72</strain>
    </source>
</reference>
<dbReference type="RefSeq" id="WP_022044775.1">
    <property type="nucleotide sequence ID" value="NZ_CP173697.1"/>
</dbReference>
<dbReference type="EMBL" id="WNAL01000002">
    <property type="protein sequence ID" value="MTR80484.1"/>
    <property type="molecule type" value="Genomic_DNA"/>
</dbReference>
<dbReference type="AlphaFoldDB" id="A0A0M6WDT1"/>
<evidence type="ECO:0000313" key="5">
    <source>
        <dbReference type="Proteomes" id="UP000095495"/>
    </source>
</evidence>
<dbReference type="GeneID" id="99746700"/>
<keyword evidence="2" id="KW-0282">Flagellum</keyword>
<dbReference type="OrthoDB" id="1767213at2"/>
<evidence type="ECO:0000313" key="2">
    <source>
        <dbReference type="EMBL" id="CUM91173.1"/>
    </source>
</evidence>
<dbReference type="Proteomes" id="UP000446657">
    <property type="component" value="Unassembled WGS sequence"/>
</dbReference>
<organism evidence="1 4">
    <name type="scientific">Roseburia faecis</name>
    <dbReference type="NCBI Taxonomy" id="301302"/>
    <lineage>
        <taxon>Bacteria</taxon>
        <taxon>Bacillati</taxon>
        <taxon>Bacillota</taxon>
        <taxon>Clostridia</taxon>
        <taxon>Lachnospirales</taxon>
        <taxon>Lachnospiraceae</taxon>
        <taxon>Roseburia</taxon>
    </lineage>
</organism>
<proteinExistence type="predicted"/>
<keyword evidence="2" id="KW-0969">Cilium</keyword>
<keyword evidence="4" id="KW-1185">Reference proteome</keyword>
<reference evidence="3 6" key="3">
    <citation type="journal article" date="2019" name="Nat. Med.">
        <title>A library of human gut bacterial isolates paired with longitudinal multiomics data enables mechanistic microbiome research.</title>
        <authorList>
            <person name="Poyet M."/>
            <person name="Groussin M."/>
            <person name="Gibbons S.M."/>
            <person name="Avila-Pacheco J."/>
            <person name="Jiang X."/>
            <person name="Kearney S.M."/>
            <person name="Perrotta A.R."/>
            <person name="Berdy B."/>
            <person name="Zhao S."/>
            <person name="Lieberman T.D."/>
            <person name="Swanson P.K."/>
            <person name="Smith M."/>
            <person name="Roesemann S."/>
            <person name="Alexander J.E."/>
            <person name="Rich S.A."/>
            <person name="Livny J."/>
            <person name="Vlamakis H."/>
            <person name="Clish C."/>
            <person name="Bullock K."/>
            <person name="Deik A."/>
            <person name="Scott J."/>
            <person name="Pierce K.A."/>
            <person name="Xavier R.J."/>
            <person name="Alm E.J."/>
        </authorList>
    </citation>
    <scope>NUCLEOTIDE SEQUENCE [LARGE SCALE GENOMIC DNA]</scope>
    <source>
        <strain evidence="3 6">BIOML-A1</strain>
    </source>
</reference>
<dbReference type="STRING" id="301302.ERS852420_01486"/>
<name>A0A0M6WDT1_9FIRM</name>
<evidence type="ECO:0000313" key="1">
    <source>
        <dbReference type="EMBL" id="CRL33502.1"/>
    </source>
</evidence>
<reference evidence="4" key="2">
    <citation type="submission" date="2015-05" db="EMBL/GenBank/DDBJ databases">
        <authorList>
            <consortium name="Pathogen Informatics"/>
        </authorList>
    </citation>
    <scope>NUCLEOTIDE SEQUENCE [LARGE SCALE GENOMIC DNA]</scope>
    <source>
        <strain evidence="2 5">2789STDY5608863</strain>
        <strain evidence="4">M72</strain>
    </source>
</reference>
<dbReference type="EMBL" id="CYXV01000005">
    <property type="protein sequence ID" value="CUM91173.1"/>
    <property type="molecule type" value="Genomic_DNA"/>
</dbReference>
<dbReference type="Proteomes" id="UP000049979">
    <property type="component" value="Unassembled WGS sequence"/>
</dbReference>
<dbReference type="EMBL" id="CVRR01000005">
    <property type="protein sequence ID" value="CRL33502.1"/>
    <property type="molecule type" value="Genomic_DNA"/>
</dbReference>
<keyword evidence="2" id="KW-0966">Cell projection</keyword>
<evidence type="ECO:0000313" key="6">
    <source>
        <dbReference type="Proteomes" id="UP000446657"/>
    </source>
</evidence>
<dbReference type="Proteomes" id="UP000095495">
    <property type="component" value="Unassembled WGS sequence"/>
</dbReference>
<protein>
    <submittedName>
        <fullName evidence="2">Flagellar operon protein</fullName>
    </submittedName>
</protein>
<sequence>MLTEKNISDKYKYCEFCGRTLPKHYEGTLCPTCQEAQLFRNVRDYIRANTVNEYEVAEHFHIPLRQIKEWIREGRIEYHEVNTASTISGMHCQRCGAPVSFGTLCPNCLKLMNTQGRSVAPAISPDSRMHYLDTPSDKTK</sequence>
<evidence type="ECO:0000313" key="4">
    <source>
        <dbReference type="Proteomes" id="UP000049979"/>
    </source>
</evidence>
<accession>A0A0M6WDT1</accession>
<gene>
    <name evidence="2" type="ORF">ERS852420_01486</name>
    <name evidence="3" type="ORF">GMD30_01920</name>
    <name evidence="1" type="ORF">M72_02241</name>
</gene>
<evidence type="ECO:0000313" key="3">
    <source>
        <dbReference type="EMBL" id="MTR80484.1"/>
    </source>
</evidence>